<dbReference type="Pfam" id="PF01435">
    <property type="entry name" value="Peptidase_M48"/>
    <property type="match status" value="1"/>
</dbReference>
<feature type="transmembrane region" description="Helical" evidence="7">
    <location>
        <begin position="105"/>
        <end position="127"/>
    </location>
</feature>
<dbReference type="EMBL" id="STFF01000001">
    <property type="protein sequence ID" value="THU40713.1"/>
    <property type="molecule type" value="Genomic_DNA"/>
</dbReference>
<evidence type="ECO:0000256" key="2">
    <source>
        <dbReference type="ARBA" id="ARBA00022723"/>
    </source>
</evidence>
<dbReference type="PANTHER" id="PTHR22726">
    <property type="entry name" value="METALLOENDOPEPTIDASE OMA1"/>
    <property type="match status" value="1"/>
</dbReference>
<keyword evidence="10" id="KW-1185">Reference proteome</keyword>
<comment type="caution">
    <text evidence="9">The sequence shown here is derived from an EMBL/GenBank/DDBJ whole genome shotgun (WGS) entry which is preliminary data.</text>
</comment>
<evidence type="ECO:0000256" key="6">
    <source>
        <dbReference type="RuleBase" id="RU003983"/>
    </source>
</evidence>
<evidence type="ECO:0000256" key="5">
    <source>
        <dbReference type="ARBA" id="ARBA00023049"/>
    </source>
</evidence>
<protein>
    <submittedName>
        <fullName evidence="9">M48 family metallopeptidase</fullName>
    </submittedName>
</protein>
<comment type="similarity">
    <text evidence="6">Belongs to the peptidase M48 family.</text>
</comment>
<keyword evidence="1 6" id="KW-0645">Protease</keyword>
<keyword evidence="3 6" id="KW-0378">Hydrolase</keyword>
<evidence type="ECO:0000259" key="8">
    <source>
        <dbReference type="Pfam" id="PF01435"/>
    </source>
</evidence>
<keyword evidence="7" id="KW-0812">Transmembrane</keyword>
<dbReference type="Proteomes" id="UP000306918">
    <property type="component" value="Unassembled WGS sequence"/>
</dbReference>
<keyword evidence="5 6" id="KW-0482">Metalloprotease</keyword>
<reference evidence="9 10" key="1">
    <citation type="submission" date="2019-04" db="EMBL/GenBank/DDBJ databases">
        <title>Niastella caeni sp. nov., isolated from activated sludge.</title>
        <authorList>
            <person name="Sheng M."/>
        </authorList>
    </citation>
    <scope>NUCLEOTIDE SEQUENCE [LARGE SCALE GENOMIC DNA]</scope>
    <source>
        <strain evidence="9 10">HX-2-15</strain>
    </source>
</reference>
<dbReference type="CDD" id="cd07332">
    <property type="entry name" value="M48C_Oma1_like"/>
    <property type="match status" value="1"/>
</dbReference>
<evidence type="ECO:0000256" key="1">
    <source>
        <dbReference type="ARBA" id="ARBA00022670"/>
    </source>
</evidence>
<dbReference type="InterPro" id="IPR001915">
    <property type="entry name" value="Peptidase_M48"/>
</dbReference>
<dbReference type="InterPro" id="IPR051156">
    <property type="entry name" value="Mito/Outer_Membr_Metalloprot"/>
</dbReference>
<sequence>MSTTFSAIYYDAAGRSYPATIFLSAVTITIRYLNENNQEKDVYWLTKDITGFLQQTIQSELQYKNNRGETERLCIRDEQFIQALKKTLSHHRAFGNTHTRVLGSVWMKLGIIALILLAILVGLYLWLVPWLGERMAKGFAKEQEVSMGEQMYQSVIQQYKVDARKTAILNDFYKQLHYETGYPVQITVVESNDMNAFAIPGGHIVVYSSILDNMKTPEELAALLGHEASHVALRHSLRNIFRDLARSMFIALIVGNESGVTSVVVNNANQLKQLEYSRALETEADNNGLQLMSKNNINVQGMVRLMNMLQKESGGSEPASFLSTHPVFKDRIQNIEEKMKQLPAVTTSNDNLKKLFHDIYE</sequence>
<dbReference type="GO" id="GO:0004222">
    <property type="term" value="F:metalloendopeptidase activity"/>
    <property type="evidence" value="ECO:0007669"/>
    <property type="project" value="InterPro"/>
</dbReference>
<evidence type="ECO:0000256" key="7">
    <source>
        <dbReference type="SAM" id="Phobius"/>
    </source>
</evidence>
<dbReference type="GO" id="GO:0051603">
    <property type="term" value="P:proteolysis involved in protein catabolic process"/>
    <property type="evidence" value="ECO:0007669"/>
    <property type="project" value="TreeGrafter"/>
</dbReference>
<gene>
    <name evidence="9" type="ORF">FAM09_00945</name>
</gene>
<dbReference type="Gene3D" id="3.30.2010.10">
    <property type="entry name" value="Metalloproteases ('zincins'), catalytic domain"/>
    <property type="match status" value="1"/>
</dbReference>
<dbReference type="RefSeq" id="WP_136575206.1">
    <property type="nucleotide sequence ID" value="NZ_STFF01000001.1"/>
</dbReference>
<keyword evidence="4 6" id="KW-0862">Zinc</keyword>
<evidence type="ECO:0000256" key="3">
    <source>
        <dbReference type="ARBA" id="ARBA00022801"/>
    </source>
</evidence>
<proteinExistence type="inferred from homology"/>
<comment type="cofactor">
    <cofactor evidence="6">
        <name>Zn(2+)</name>
        <dbReference type="ChEBI" id="CHEBI:29105"/>
    </cofactor>
    <text evidence="6">Binds 1 zinc ion per subunit.</text>
</comment>
<name>A0A4S8HY77_9BACT</name>
<feature type="domain" description="Peptidase M48" evidence="8">
    <location>
        <begin position="184"/>
        <end position="337"/>
    </location>
</feature>
<dbReference type="OrthoDB" id="9810445at2"/>
<keyword evidence="7" id="KW-1133">Transmembrane helix</keyword>
<dbReference type="PANTHER" id="PTHR22726:SF24">
    <property type="entry name" value="M48 FAMILY METALLOPEPTIDASE"/>
    <property type="match status" value="1"/>
</dbReference>
<organism evidence="9 10">
    <name type="scientific">Niastella caeni</name>
    <dbReference type="NCBI Taxonomy" id="2569763"/>
    <lineage>
        <taxon>Bacteria</taxon>
        <taxon>Pseudomonadati</taxon>
        <taxon>Bacteroidota</taxon>
        <taxon>Chitinophagia</taxon>
        <taxon>Chitinophagales</taxon>
        <taxon>Chitinophagaceae</taxon>
        <taxon>Niastella</taxon>
    </lineage>
</organism>
<evidence type="ECO:0000256" key="4">
    <source>
        <dbReference type="ARBA" id="ARBA00022833"/>
    </source>
</evidence>
<dbReference type="AlphaFoldDB" id="A0A4S8HY77"/>
<dbReference type="GO" id="GO:0016020">
    <property type="term" value="C:membrane"/>
    <property type="evidence" value="ECO:0007669"/>
    <property type="project" value="TreeGrafter"/>
</dbReference>
<keyword evidence="7" id="KW-0472">Membrane</keyword>
<dbReference type="GO" id="GO:0046872">
    <property type="term" value="F:metal ion binding"/>
    <property type="evidence" value="ECO:0007669"/>
    <property type="project" value="UniProtKB-KW"/>
</dbReference>
<accession>A0A4S8HY77</accession>
<evidence type="ECO:0000313" key="9">
    <source>
        <dbReference type="EMBL" id="THU40713.1"/>
    </source>
</evidence>
<evidence type="ECO:0000313" key="10">
    <source>
        <dbReference type="Proteomes" id="UP000306918"/>
    </source>
</evidence>
<keyword evidence="2" id="KW-0479">Metal-binding</keyword>